<sequence>MKCESALVATGSVAAVPPSMTYSEPNASEPCTVGSIWNSLAEDPLLNWMVSPSSYSATFNHLACERHEHGNREVVAVSWELRDSIDNVDHYDVPFVPLRDTMGLIHDLSHESKESTKQLGDAELLQMERDGTLVRSPGSGCAEHISRLVDVFWSQPLLQAHLLQVSVGECQCGRLVSPCAEYFMRSCGRLFIDAWLSASGRPTSVQMMPLCLEHFDTMRFMRECVALEHGTRWAIPAVVGLLSFGYHVAMAPLGRVATATNSFTSPATAALKLLPWIFPVPQLPVL</sequence>
<keyword evidence="2" id="KW-1185">Reference proteome</keyword>
<reference evidence="1 2" key="1">
    <citation type="journal article" date="2012" name="Proc. Natl. Acad. Sci. U.S.A.">
        <title>Antigenic diversity is generated by distinct evolutionary mechanisms in African trypanosome species.</title>
        <authorList>
            <person name="Jackson A.P."/>
            <person name="Berry A."/>
            <person name="Aslett M."/>
            <person name="Allison H.C."/>
            <person name="Burton P."/>
            <person name="Vavrova-Anderson J."/>
            <person name="Brown R."/>
            <person name="Browne H."/>
            <person name="Corton N."/>
            <person name="Hauser H."/>
            <person name="Gamble J."/>
            <person name="Gilderthorp R."/>
            <person name="Marcello L."/>
            <person name="McQuillan J."/>
            <person name="Otto T.D."/>
            <person name="Quail M.A."/>
            <person name="Sanders M.J."/>
            <person name="van Tonder A."/>
            <person name="Ginger M.L."/>
            <person name="Field M.C."/>
            <person name="Barry J.D."/>
            <person name="Hertz-Fowler C."/>
            <person name="Berriman M."/>
        </authorList>
    </citation>
    <scope>NUCLEOTIDE SEQUENCE</scope>
    <source>
        <strain evidence="1 2">Y486</strain>
    </source>
</reference>
<dbReference type="Proteomes" id="UP000009027">
    <property type="component" value="Unassembled WGS sequence"/>
</dbReference>
<gene>
    <name evidence="1" type="ORF">TvY486_0033560</name>
</gene>
<evidence type="ECO:0000313" key="2">
    <source>
        <dbReference type="Proteomes" id="UP000009027"/>
    </source>
</evidence>
<name>F9WSH6_TRYVY</name>
<protein>
    <submittedName>
        <fullName evidence="1">Uncharacterized protein</fullName>
    </submittedName>
</protein>
<accession>F9WSH6</accession>
<dbReference type="VEuPathDB" id="TriTrypDB:TvY486_0033560"/>
<evidence type="ECO:0000313" key="1">
    <source>
        <dbReference type="EMBL" id="CCD20515.1"/>
    </source>
</evidence>
<proteinExistence type="predicted"/>
<organism evidence="1 2">
    <name type="scientific">Trypanosoma vivax (strain Y486)</name>
    <dbReference type="NCBI Taxonomy" id="1055687"/>
    <lineage>
        <taxon>Eukaryota</taxon>
        <taxon>Discoba</taxon>
        <taxon>Euglenozoa</taxon>
        <taxon>Kinetoplastea</taxon>
        <taxon>Metakinetoplastina</taxon>
        <taxon>Trypanosomatida</taxon>
        <taxon>Trypanosomatidae</taxon>
        <taxon>Trypanosoma</taxon>
        <taxon>Duttonella</taxon>
    </lineage>
</organism>
<dbReference type="EMBL" id="CAEX01005773">
    <property type="protein sequence ID" value="CCD20515.1"/>
    <property type="molecule type" value="Genomic_DNA"/>
</dbReference>
<dbReference type="AlphaFoldDB" id="F9WSH6"/>